<dbReference type="Pfam" id="PF06739">
    <property type="entry name" value="SBBP"/>
    <property type="match status" value="1"/>
</dbReference>
<feature type="chain" id="PRO_5047492038" evidence="2">
    <location>
        <begin position="25"/>
        <end position="717"/>
    </location>
</feature>
<proteinExistence type="predicted"/>
<reference evidence="3 4" key="1">
    <citation type="submission" date="2023-04" db="EMBL/GenBank/DDBJ databases">
        <title>The genome sequence of Polyangium sorediatum DSM14670.</title>
        <authorList>
            <person name="Zhang X."/>
        </authorList>
    </citation>
    <scope>NUCLEOTIDE SEQUENCE [LARGE SCALE GENOMIC DNA]</scope>
    <source>
        <strain evidence="3 4">DSM 14670</strain>
    </source>
</reference>
<evidence type="ECO:0000313" key="3">
    <source>
        <dbReference type="EMBL" id="MDI1436916.1"/>
    </source>
</evidence>
<dbReference type="RefSeq" id="WP_284721812.1">
    <property type="nucleotide sequence ID" value="NZ_JARZHI010000098.1"/>
</dbReference>
<accession>A0ABT6P8I2</accession>
<feature type="compositionally biased region" description="Gly residues" evidence="1">
    <location>
        <begin position="37"/>
        <end position="71"/>
    </location>
</feature>
<gene>
    <name evidence="3" type="ORF">QHF89_45845</name>
</gene>
<comment type="caution">
    <text evidence="3">The sequence shown here is derived from an EMBL/GenBank/DDBJ whole genome shotgun (WGS) entry which is preliminary data.</text>
</comment>
<keyword evidence="4" id="KW-1185">Reference proteome</keyword>
<keyword evidence="2" id="KW-0732">Signal</keyword>
<dbReference type="Proteomes" id="UP001160301">
    <property type="component" value="Unassembled WGS sequence"/>
</dbReference>
<dbReference type="InterPro" id="IPR010620">
    <property type="entry name" value="SBBP_repeat"/>
</dbReference>
<dbReference type="PANTHER" id="PTHR35580:SF1">
    <property type="entry name" value="PHYTASE-LIKE DOMAIN-CONTAINING PROTEIN"/>
    <property type="match status" value="1"/>
</dbReference>
<dbReference type="EMBL" id="JARZHI010000098">
    <property type="protein sequence ID" value="MDI1436916.1"/>
    <property type="molecule type" value="Genomic_DNA"/>
</dbReference>
<evidence type="ECO:0000313" key="4">
    <source>
        <dbReference type="Proteomes" id="UP001160301"/>
    </source>
</evidence>
<evidence type="ECO:0000256" key="2">
    <source>
        <dbReference type="SAM" id="SignalP"/>
    </source>
</evidence>
<dbReference type="PANTHER" id="PTHR35580">
    <property type="entry name" value="CELL SURFACE GLYCOPROTEIN (S-LAYER PROTEIN)-LIKE PROTEIN"/>
    <property type="match status" value="1"/>
</dbReference>
<name>A0ABT6P8I2_9BACT</name>
<dbReference type="PROSITE" id="PS51257">
    <property type="entry name" value="PROKAR_LIPOPROTEIN"/>
    <property type="match status" value="1"/>
</dbReference>
<protein>
    <submittedName>
        <fullName evidence="3">SBBP repeat-containing protein</fullName>
    </submittedName>
</protein>
<organism evidence="3 4">
    <name type="scientific">Polyangium sorediatum</name>
    <dbReference type="NCBI Taxonomy" id="889274"/>
    <lineage>
        <taxon>Bacteria</taxon>
        <taxon>Pseudomonadati</taxon>
        <taxon>Myxococcota</taxon>
        <taxon>Polyangia</taxon>
        <taxon>Polyangiales</taxon>
        <taxon>Polyangiaceae</taxon>
        <taxon>Polyangium</taxon>
    </lineage>
</organism>
<evidence type="ECO:0000256" key="1">
    <source>
        <dbReference type="SAM" id="MobiDB-lite"/>
    </source>
</evidence>
<sequence>MLRRSRLLSLSFPTITLALLSAVAGCGEPTPDTTGGVAQGGAGGTGGTGGMGGGGMGGGGTGGQGGQGGGGMGGTGGMSGCTLGTTQPCYAGPDGTQGVGPCKAGVQTCEPNGEFGACVDEVLPAAETCNGADDDCDGNVDDDPSCVCVPGDMMDCYDGPPGTAGTGVCVGGKATCAADGQSYGPCVGQVLPSAETCNMQDDDCDGAPDDGIGCACAPGTSINCYTGPDNTNGVGLCKGGSQTCLADGTGYGACMGEVLPSLDNCASPADEDCSGAALACTGNHVASKQFGGASNQVGMDVAVDAQGNVYTIGHFEGSINMGGAIGTLTSMGSTDVLVAKYDPMGNVLWAKQYGNTAAQVGNGIAVDGAGNVYITGTFQGSINFGGGPMNTAGGDDLYAAKLNTDGGYIWQRAVGNTVTQQGMDIAVDATGAAYVVGQFSGNIPFVGEIQNVAGLDAMLLKFASANGNPVWGKGFGGAGTQFGNEVSVTPAGLVTFVGAFQNTISFGANTITSAGDYDIVVARYDSAGSHLWSKGYGDAAEQRGLAVATDPTDGSVVLTGEFSGSFSFDGGITTLTCADGTDNVDGYIAKLDTMGNHVWSKKFGNLTAQRGKGLAVDVFGNIVITGEFFSQVSLGGNTVVSAGGRDVFVGKLNPSGAPLWLARYGSGMLTHQSGESVAIDPQTNTWVTGTFENIIDFGGGPFTSAGATDMFLAKLAP</sequence>
<dbReference type="SUPFAM" id="SSF101898">
    <property type="entry name" value="NHL repeat"/>
    <property type="match status" value="1"/>
</dbReference>
<dbReference type="InterPro" id="IPR052918">
    <property type="entry name" value="Motility_Chemotaxis_Reg"/>
</dbReference>
<feature type="region of interest" description="Disordered" evidence="1">
    <location>
        <begin position="31"/>
        <end position="71"/>
    </location>
</feature>
<feature type="signal peptide" evidence="2">
    <location>
        <begin position="1"/>
        <end position="24"/>
    </location>
</feature>